<dbReference type="EMBL" id="CANTUO010000003">
    <property type="protein sequence ID" value="CAI5758757.1"/>
    <property type="molecule type" value="Genomic_DNA"/>
</dbReference>
<gene>
    <name evidence="3" type="ORF">CANVERA_P3269</name>
</gene>
<comment type="caution">
    <text evidence="3">The sequence shown here is derived from an EMBL/GenBank/DDBJ whole genome shotgun (WGS) entry which is preliminary data.</text>
</comment>
<protein>
    <submittedName>
        <fullName evidence="3">Uncharacterized protein</fullName>
    </submittedName>
</protein>
<dbReference type="AlphaFoldDB" id="A0A9W4XAV8"/>
<keyword evidence="4" id="KW-1185">Reference proteome</keyword>
<feature type="region of interest" description="Disordered" evidence="2">
    <location>
        <begin position="379"/>
        <end position="413"/>
    </location>
</feature>
<dbReference type="Proteomes" id="UP001152885">
    <property type="component" value="Unassembled WGS sequence"/>
</dbReference>
<keyword evidence="1" id="KW-0175">Coiled coil</keyword>
<evidence type="ECO:0000313" key="4">
    <source>
        <dbReference type="Proteomes" id="UP001152885"/>
    </source>
</evidence>
<reference evidence="3" key="1">
    <citation type="submission" date="2022-12" db="EMBL/GenBank/DDBJ databases">
        <authorList>
            <person name="Brejova B."/>
        </authorList>
    </citation>
    <scope>NUCLEOTIDE SEQUENCE</scope>
</reference>
<evidence type="ECO:0000256" key="1">
    <source>
        <dbReference type="SAM" id="Coils"/>
    </source>
</evidence>
<feature type="compositionally biased region" description="Acidic residues" evidence="2">
    <location>
        <begin position="394"/>
        <end position="404"/>
    </location>
</feature>
<accession>A0A9W4XAV8</accession>
<evidence type="ECO:0000256" key="2">
    <source>
        <dbReference type="SAM" id="MobiDB-lite"/>
    </source>
</evidence>
<organism evidence="3 4">
    <name type="scientific">Candida verbasci</name>
    <dbReference type="NCBI Taxonomy" id="1227364"/>
    <lineage>
        <taxon>Eukaryota</taxon>
        <taxon>Fungi</taxon>
        <taxon>Dikarya</taxon>
        <taxon>Ascomycota</taxon>
        <taxon>Saccharomycotina</taxon>
        <taxon>Pichiomycetes</taxon>
        <taxon>Debaryomycetaceae</taxon>
        <taxon>Candida/Lodderomyces clade</taxon>
        <taxon>Candida</taxon>
    </lineage>
</organism>
<sequence>MSLTSNRIALSTISNSHLNSSSSSSSSPSGSSSNTNLSINSTPKKRLLASGSTYSIPNNNFKKRRLDFNSKSFSTSTYVKKHSPLRSVSFSDYRTTSSTKNSPKQTQKQLTRTESAEIAANKLRVRLQIAFSNVKSNQQNKTPINPIKAHQTSKLELLIKSSSTALKSPPRSCKGSPNTTITTLNYDLDKISSTNSLPTPPEQPPTHKILTNSININLKGKELFKTNVNLSKVAKSKQSQIKQQKEKKKENKKLQLLEIKKNSSSYVPNVKKLPLVKNEDKKSLKSISNLSIFNPLISNESILPSISKTSPSESYQLPPIDKILRTPIKESERYLGHINKDSNNNNETTASRIQTTVDDTIEDDSTVLQNSTIVENSTIDQNATIIQHDKEDKKDEDDDEEEQEASTIFKKDILTSSPLNNHHNHHGNLYFGTPNSFSIAKSLLQLGGHRM</sequence>
<feature type="region of interest" description="Disordered" evidence="2">
    <location>
        <begin position="15"/>
        <end position="44"/>
    </location>
</feature>
<proteinExistence type="predicted"/>
<feature type="coiled-coil region" evidence="1">
    <location>
        <begin position="234"/>
        <end position="262"/>
    </location>
</feature>
<feature type="compositionally biased region" description="Low complexity" evidence="2">
    <location>
        <begin position="15"/>
        <end position="42"/>
    </location>
</feature>
<dbReference type="OrthoDB" id="4018477at2759"/>
<name>A0A9W4XAV8_9ASCO</name>
<feature type="region of interest" description="Disordered" evidence="2">
    <location>
        <begin position="90"/>
        <end position="112"/>
    </location>
</feature>
<evidence type="ECO:0000313" key="3">
    <source>
        <dbReference type="EMBL" id="CAI5758757.1"/>
    </source>
</evidence>